<keyword evidence="1" id="KW-1133">Transmembrane helix</keyword>
<gene>
    <name evidence="3" type="ORF">PARMNEM_LOCUS18096</name>
</gene>
<evidence type="ECO:0000313" key="4">
    <source>
        <dbReference type="Proteomes" id="UP001314205"/>
    </source>
</evidence>
<feature type="domain" description="RNase H type-1" evidence="2">
    <location>
        <begin position="1"/>
        <end position="45"/>
    </location>
</feature>
<dbReference type="PROSITE" id="PS50879">
    <property type="entry name" value="RNASE_H_1"/>
    <property type="match status" value="1"/>
</dbReference>
<dbReference type="PANTHER" id="PTHR15420:SF2">
    <property type="entry name" value="CYTOCHROME B-C1 COMPLEX SUBUNIT 10"/>
    <property type="match status" value="1"/>
</dbReference>
<proteinExistence type="predicted"/>
<keyword evidence="1" id="KW-0472">Membrane</keyword>
<dbReference type="InterPro" id="IPR002156">
    <property type="entry name" value="RNaseH_domain"/>
</dbReference>
<dbReference type="Pfam" id="PF00075">
    <property type="entry name" value="RNase_H"/>
    <property type="match status" value="1"/>
</dbReference>
<dbReference type="PANTHER" id="PTHR15420">
    <property type="entry name" value="UBIQUINOL-CYTOCHROME C REDUCTASE COMPLEX 6.4 KD PROTEIN"/>
    <property type="match status" value="1"/>
</dbReference>
<dbReference type="Pfam" id="PF08997">
    <property type="entry name" value="UCR_6-4kD"/>
    <property type="match status" value="1"/>
</dbReference>
<dbReference type="GO" id="GO:0006122">
    <property type="term" value="P:mitochondrial electron transport, ubiquinol to cytochrome c"/>
    <property type="evidence" value="ECO:0007669"/>
    <property type="project" value="InterPro"/>
</dbReference>
<evidence type="ECO:0000256" key="1">
    <source>
        <dbReference type="SAM" id="Phobius"/>
    </source>
</evidence>
<dbReference type="InterPro" id="IPR029027">
    <property type="entry name" value="Single_a-helix_sf"/>
</dbReference>
<dbReference type="GO" id="GO:0003676">
    <property type="term" value="F:nucleic acid binding"/>
    <property type="evidence" value="ECO:0007669"/>
    <property type="project" value="InterPro"/>
</dbReference>
<dbReference type="InterPro" id="IPR012337">
    <property type="entry name" value="RNaseH-like_sf"/>
</dbReference>
<evidence type="ECO:0000259" key="2">
    <source>
        <dbReference type="PROSITE" id="PS50879"/>
    </source>
</evidence>
<comment type="caution">
    <text evidence="3">The sequence shown here is derived from an EMBL/GenBank/DDBJ whole genome shotgun (WGS) entry which is preliminary data.</text>
</comment>
<dbReference type="Proteomes" id="UP001314205">
    <property type="component" value="Unassembled WGS sequence"/>
</dbReference>
<dbReference type="InterPro" id="IPR015089">
    <property type="entry name" value="UQCR"/>
</dbReference>
<keyword evidence="1" id="KW-0812">Transmembrane</keyword>
<dbReference type="GO" id="GO:0004523">
    <property type="term" value="F:RNA-DNA hybrid ribonuclease activity"/>
    <property type="evidence" value="ECO:0007669"/>
    <property type="project" value="InterPro"/>
</dbReference>
<keyword evidence="4" id="KW-1185">Reference proteome</keyword>
<protein>
    <recommendedName>
        <fullName evidence="2">RNase H type-1 domain-containing protein</fullName>
    </recommendedName>
</protein>
<evidence type="ECO:0000313" key="3">
    <source>
        <dbReference type="EMBL" id="CAK1599193.1"/>
    </source>
</evidence>
<dbReference type="AlphaFoldDB" id="A0AAV1LVV0"/>
<dbReference type="SUPFAM" id="SSF53098">
    <property type="entry name" value="Ribonuclease H-like"/>
    <property type="match status" value="1"/>
</dbReference>
<sequence length="137" mass="15507">MILKIEHTLYRCHLKGIQVSLAWIPGHSGIKGNETADLMAKNASRNGLPCNLIYSSDIVLFAKKKLSNNWNTLWKATQNIKGRLGRKQVEMAASFLPSAMAFGGTAFVGLLYFTDWRVFCAYIPFYRGKFKELEQTE</sequence>
<dbReference type="Gene3D" id="3.30.420.10">
    <property type="entry name" value="Ribonuclease H-like superfamily/Ribonuclease H"/>
    <property type="match status" value="1"/>
</dbReference>
<name>A0AAV1LVV0_9NEOP</name>
<feature type="transmembrane region" description="Helical" evidence="1">
    <location>
        <begin position="91"/>
        <end position="113"/>
    </location>
</feature>
<dbReference type="EMBL" id="CAVLGL010000104">
    <property type="protein sequence ID" value="CAK1599193.1"/>
    <property type="molecule type" value="Genomic_DNA"/>
</dbReference>
<organism evidence="3 4">
    <name type="scientific">Parnassius mnemosyne</name>
    <name type="common">clouded apollo</name>
    <dbReference type="NCBI Taxonomy" id="213953"/>
    <lineage>
        <taxon>Eukaryota</taxon>
        <taxon>Metazoa</taxon>
        <taxon>Ecdysozoa</taxon>
        <taxon>Arthropoda</taxon>
        <taxon>Hexapoda</taxon>
        <taxon>Insecta</taxon>
        <taxon>Pterygota</taxon>
        <taxon>Neoptera</taxon>
        <taxon>Endopterygota</taxon>
        <taxon>Lepidoptera</taxon>
        <taxon>Glossata</taxon>
        <taxon>Ditrysia</taxon>
        <taxon>Papilionoidea</taxon>
        <taxon>Papilionidae</taxon>
        <taxon>Parnassiinae</taxon>
        <taxon>Parnassini</taxon>
        <taxon>Parnassius</taxon>
        <taxon>Driopa</taxon>
    </lineage>
</organism>
<dbReference type="InterPro" id="IPR036397">
    <property type="entry name" value="RNaseH_sf"/>
</dbReference>
<dbReference type="Gene3D" id="1.20.5.220">
    <property type="match status" value="1"/>
</dbReference>
<dbReference type="SUPFAM" id="SSF81518">
    <property type="entry name" value="Subunit XI (6.4 kDa protein) of cytochrome bc1 complex (Ubiquinol-cytochrome c reductase)"/>
    <property type="match status" value="1"/>
</dbReference>
<accession>A0AAV1LVV0</accession>
<reference evidence="3 4" key="1">
    <citation type="submission" date="2023-11" db="EMBL/GenBank/DDBJ databases">
        <authorList>
            <person name="Hedman E."/>
            <person name="Englund M."/>
            <person name="Stromberg M."/>
            <person name="Nyberg Akerstrom W."/>
            <person name="Nylinder S."/>
            <person name="Jareborg N."/>
            <person name="Kallberg Y."/>
            <person name="Kronander E."/>
        </authorList>
    </citation>
    <scope>NUCLEOTIDE SEQUENCE [LARGE SCALE GENOMIC DNA]</scope>
</reference>
<dbReference type="GO" id="GO:0005743">
    <property type="term" value="C:mitochondrial inner membrane"/>
    <property type="evidence" value="ECO:0007669"/>
    <property type="project" value="TreeGrafter"/>
</dbReference>